<dbReference type="GO" id="GO:0005634">
    <property type="term" value="C:nucleus"/>
    <property type="evidence" value="ECO:0007669"/>
    <property type="project" value="UniProtKB-SubCell"/>
</dbReference>
<comment type="subcellular location">
    <subcellularLocation>
        <location evidence="1">Nucleus</location>
    </subcellularLocation>
</comment>
<dbReference type="GO" id="GO:0008270">
    <property type="term" value="F:zinc ion binding"/>
    <property type="evidence" value="ECO:0007669"/>
    <property type="project" value="UniProtKB-KW"/>
</dbReference>
<evidence type="ECO:0000256" key="7">
    <source>
        <dbReference type="ARBA" id="ARBA00023242"/>
    </source>
</evidence>
<keyword evidence="6" id="KW-0804">Transcription</keyword>
<evidence type="ECO:0000256" key="9">
    <source>
        <dbReference type="SAM" id="MobiDB-lite"/>
    </source>
</evidence>
<dbReference type="Pfam" id="PF02892">
    <property type="entry name" value="zf-BED"/>
    <property type="match status" value="1"/>
</dbReference>
<reference evidence="11" key="1">
    <citation type="submission" date="2023-11" db="EMBL/GenBank/DDBJ databases">
        <title>Genome assemblies of two species of porcelain crab, Petrolisthes cinctipes and Petrolisthes manimaculis (Anomura: Porcellanidae).</title>
        <authorList>
            <person name="Angst P."/>
        </authorList>
    </citation>
    <scope>NUCLEOTIDE SEQUENCE</scope>
    <source>
        <strain evidence="11">PB745_02</strain>
        <tissue evidence="11">Gill</tissue>
    </source>
</reference>
<keyword evidence="12" id="KW-1185">Reference proteome</keyword>
<feature type="region of interest" description="Disordered" evidence="9">
    <location>
        <begin position="862"/>
        <end position="948"/>
    </location>
</feature>
<keyword evidence="5" id="KW-0805">Transcription regulation</keyword>
<dbReference type="InterPro" id="IPR012337">
    <property type="entry name" value="RNaseH-like_sf"/>
</dbReference>
<dbReference type="PROSITE" id="PS50808">
    <property type="entry name" value="ZF_BED"/>
    <property type="match status" value="1"/>
</dbReference>
<feature type="domain" description="BED-type" evidence="10">
    <location>
        <begin position="6"/>
        <end position="56"/>
    </location>
</feature>
<accession>A0AAE1NI35</accession>
<sequence length="948" mass="107443">MAPKRARPSPVWDFMEKVSPTLVKCIVCNSHLSYNKCTSTMMKHLKTKHPIEFNGSYQTTPPQPTGTTISVTDNGHGQQGEVAAPEVGIQPTLKDVFSKREVYKDGGHKKQQLDSLVVKMIVKDMQPLSVVEDEGFRELVTGLDPRYTLPSRRDLVRTHLPRLFQLEKQRLHEELASANYIALTTDIWTSRQTRGYITVTAHYILPRWSLQSCVLETARLKKEHTAENIADEIRRVCNEWDVLHKACCIVTDNGANIVAAVTKCLQIKQVPCFAHTLNLVVQSAIKNSEEVRKVREKVKAIVTFFHHSVKASDKLAEKQEEKGLQKKKLITDVDTRWNSIYHMLERFDEQYEVITTTLCLLGKHQMCLSSDELETVKNTVQVLEPFEEATREMSAEKITTLSKIIPLIRALQDCTVTRKASIFSLCDELQKQFTKKFTGMEANFHIAAGTLLDPRFKKVPFADSGNSKMIEERAARLFCFNLLFIIMTGRGVQGNVGGGGLRRFRMDREEAGKQQGSPRSPSPVLHRRISRSSPVSSPGEGNSRYKTIKTNKLSYSTTLSRPVFVSPPSPDRKEEEEEEEEDKVKPVIKKKKVKMPKKSSKVGNSKMSLSDVKLSRHSDSRDKSSRKKPKISNKESLDVFQANRWDVKNTMIELGKLDKQYKAQQKQEKDDAEKARKIEAAKKKEGQRKFKSAEREQEIFTRKSLKEKVKAQKEYLKDNWGRELELWCPDLQVLHYHGSQEERRSIRAEIMKDTLEDTDVILTTEYYTEKKLKEISKVLKRTSHQDSVLEYIVEDFLVMSDFEIHSTCHQYPAVRKYCLQEELIVSSGKLQQLDILLPKLKKEEGAHKKGDVLSLLKVALGLGTSNPGPSTSDSTTTTTTTKAADNSPSKKTTKTTDNSPSKKTTKTTTTKAADNNPSKKTTKTTTTKAADNNPSKKTTKTTTKDGQS</sequence>
<organism evidence="11 12">
    <name type="scientific">Petrolisthes manimaculis</name>
    <dbReference type="NCBI Taxonomy" id="1843537"/>
    <lineage>
        <taxon>Eukaryota</taxon>
        <taxon>Metazoa</taxon>
        <taxon>Ecdysozoa</taxon>
        <taxon>Arthropoda</taxon>
        <taxon>Crustacea</taxon>
        <taxon>Multicrustacea</taxon>
        <taxon>Malacostraca</taxon>
        <taxon>Eumalacostraca</taxon>
        <taxon>Eucarida</taxon>
        <taxon>Decapoda</taxon>
        <taxon>Pleocyemata</taxon>
        <taxon>Anomura</taxon>
        <taxon>Galatheoidea</taxon>
        <taxon>Porcellanidae</taxon>
        <taxon>Petrolisthes</taxon>
    </lineage>
</organism>
<feature type="compositionally biased region" description="Polar residues" evidence="9">
    <location>
        <begin position="544"/>
        <end position="560"/>
    </location>
</feature>
<dbReference type="SUPFAM" id="SSF57667">
    <property type="entry name" value="beta-beta-alpha zinc fingers"/>
    <property type="match status" value="1"/>
</dbReference>
<dbReference type="GO" id="GO:0009791">
    <property type="term" value="P:post-embryonic development"/>
    <property type="evidence" value="ECO:0007669"/>
    <property type="project" value="UniProtKB-ARBA"/>
</dbReference>
<proteinExistence type="predicted"/>
<feature type="compositionally biased region" description="Basic residues" evidence="9">
    <location>
        <begin position="586"/>
        <end position="600"/>
    </location>
</feature>
<evidence type="ECO:0000256" key="2">
    <source>
        <dbReference type="ARBA" id="ARBA00022723"/>
    </source>
</evidence>
<evidence type="ECO:0000256" key="1">
    <source>
        <dbReference type="ARBA" id="ARBA00004123"/>
    </source>
</evidence>
<dbReference type="InterPro" id="IPR036236">
    <property type="entry name" value="Znf_C2H2_sf"/>
</dbReference>
<dbReference type="PANTHER" id="PTHR46481:SF10">
    <property type="entry name" value="ZINC FINGER BED DOMAIN-CONTAINING PROTEIN 39"/>
    <property type="match status" value="1"/>
</dbReference>
<dbReference type="InterPro" id="IPR052035">
    <property type="entry name" value="ZnF_BED_domain_contain"/>
</dbReference>
<dbReference type="SUPFAM" id="SSF53098">
    <property type="entry name" value="Ribonuclease H-like"/>
    <property type="match status" value="1"/>
</dbReference>
<gene>
    <name evidence="11" type="ORF">Pmani_036791</name>
</gene>
<dbReference type="InterPro" id="IPR038718">
    <property type="entry name" value="SNF2-like_sf"/>
</dbReference>
<dbReference type="Gene3D" id="1.10.10.1070">
    <property type="entry name" value="Zinc finger, BED domain-containing"/>
    <property type="match status" value="1"/>
</dbReference>
<feature type="compositionally biased region" description="Low complexity" evidence="9">
    <location>
        <begin position="863"/>
        <end position="911"/>
    </location>
</feature>
<dbReference type="Proteomes" id="UP001292094">
    <property type="component" value="Unassembled WGS sequence"/>
</dbReference>
<dbReference type="EMBL" id="JAWZYT010005532">
    <property type="protein sequence ID" value="KAK4290293.1"/>
    <property type="molecule type" value="Genomic_DNA"/>
</dbReference>
<dbReference type="InterPro" id="IPR003656">
    <property type="entry name" value="Znf_BED"/>
</dbReference>
<evidence type="ECO:0000259" key="10">
    <source>
        <dbReference type="PROSITE" id="PS50808"/>
    </source>
</evidence>
<keyword evidence="2" id="KW-0479">Metal-binding</keyword>
<keyword evidence="4" id="KW-0862">Zinc</keyword>
<dbReference type="SMART" id="SM00614">
    <property type="entry name" value="ZnF_BED"/>
    <property type="match status" value="1"/>
</dbReference>
<dbReference type="Gene3D" id="3.40.50.10810">
    <property type="entry name" value="Tandem AAA-ATPase domain"/>
    <property type="match status" value="1"/>
</dbReference>
<dbReference type="SUPFAM" id="SSF140996">
    <property type="entry name" value="Hermes dimerisation domain"/>
    <property type="match status" value="1"/>
</dbReference>
<dbReference type="GO" id="GO:0003677">
    <property type="term" value="F:DNA binding"/>
    <property type="evidence" value="ECO:0007669"/>
    <property type="project" value="InterPro"/>
</dbReference>
<evidence type="ECO:0000313" key="12">
    <source>
        <dbReference type="Proteomes" id="UP001292094"/>
    </source>
</evidence>
<evidence type="ECO:0000256" key="5">
    <source>
        <dbReference type="ARBA" id="ARBA00023015"/>
    </source>
</evidence>
<comment type="caution">
    <text evidence="11">The sequence shown here is derived from an EMBL/GenBank/DDBJ whole genome shotgun (WGS) entry which is preliminary data.</text>
</comment>
<evidence type="ECO:0000256" key="4">
    <source>
        <dbReference type="ARBA" id="ARBA00022833"/>
    </source>
</evidence>
<evidence type="ECO:0000313" key="11">
    <source>
        <dbReference type="EMBL" id="KAK4290293.1"/>
    </source>
</evidence>
<keyword evidence="7" id="KW-0539">Nucleus</keyword>
<evidence type="ECO:0000256" key="8">
    <source>
        <dbReference type="PROSITE-ProRule" id="PRU00027"/>
    </source>
</evidence>
<name>A0AAE1NI35_9EUCA</name>
<evidence type="ECO:0000256" key="6">
    <source>
        <dbReference type="ARBA" id="ARBA00023163"/>
    </source>
</evidence>
<dbReference type="PANTHER" id="PTHR46481">
    <property type="entry name" value="ZINC FINGER BED DOMAIN-CONTAINING PROTEIN 4"/>
    <property type="match status" value="1"/>
</dbReference>
<feature type="compositionally biased region" description="Basic and acidic residues" evidence="9">
    <location>
        <begin position="613"/>
        <end position="623"/>
    </location>
</feature>
<protein>
    <recommendedName>
        <fullName evidence="10">BED-type domain-containing protein</fullName>
    </recommendedName>
</protein>
<feature type="region of interest" description="Disordered" evidence="9">
    <location>
        <begin position="509"/>
        <end position="635"/>
    </location>
</feature>
<keyword evidence="3 8" id="KW-0863">Zinc-finger</keyword>
<evidence type="ECO:0000256" key="3">
    <source>
        <dbReference type="ARBA" id="ARBA00022771"/>
    </source>
</evidence>
<dbReference type="AlphaFoldDB" id="A0AAE1NI35"/>